<dbReference type="InterPro" id="IPR016152">
    <property type="entry name" value="PTrfase/Anion_transptr"/>
</dbReference>
<dbReference type="RefSeq" id="WP_068880820.1">
    <property type="nucleotide sequence ID" value="NZ_LNTU01000001.1"/>
</dbReference>
<dbReference type="Proteomes" id="UP000070107">
    <property type="component" value="Unassembled WGS sequence"/>
</dbReference>
<reference evidence="2 3" key="1">
    <citation type="submission" date="2015-11" db="EMBL/GenBank/DDBJ databases">
        <title>Draft genome sequence of Paramesorhizobium deserti A-3-E, a strain highly resistant to diverse beta-lactam antibiotics.</title>
        <authorList>
            <person name="Lv R."/>
            <person name="Yang X."/>
            <person name="Fang N."/>
            <person name="Guo J."/>
            <person name="Luo X."/>
            <person name="Peng F."/>
            <person name="Yang R."/>
            <person name="Cui Y."/>
            <person name="Fang C."/>
            <person name="Song Y."/>
        </authorList>
    </citation>
    <scope>NUCLEOTIDE SEQUENCE [LARGE SCALE GENOMIC DNA]</scope>
    <source>
        <strain evidence="2 3">A-3-E</strain>
    </source>
</reference>
<dbReference type="AlphaFoldDB" id="A0A135HZG8"/>
<accession>A0A135HZG8</accession>
<keyword evidence="2" id="KW-0762">Sugar transport</keyword>
<evidence type="ECO:0000313" key="2">
    <source>
        <dbReference type="EMBL" id="KXF78575.1"/>
    </source>
</evidence>
<organism evidence="2 3">
    <name type="scientific">Paramesorhizobium deserti</name>
    <dbReference type="NCBI Taxonomy" id="1494590"/>
    <lineage>
        <taxon>Bacteria</taxon>
        <taxon>Pseudomonadati</taxon>
        <taxon>Pseudomonadota</taxon>
        <taxon>Alphaproteobacteria</taxon>
        <taxon>Hyphomicrobiales</taxon>
        <taxon>Phyllobacteriaceae</taxon>
        <taxon>Paramesorhizobium</taxon>
    </lineage>
</organism>
<dbReference type="InterPro" id="IPR002178">
    <property type="entry name" value="PTS_EIIA_type-2_dom"/>
</dbReference>
<evidence type="ECO:0000259" key="1">
    <source>
        <dbReference type="PROSITE" id="PS51094"/>
    </source>
</evidence>
<name>A0A135HZG8_9HYPH</name>
<keyword evidence="3" id="KW-1185">Reference proteome</keyword>
<sequence length="153" mass="16507">MANPVLTYLDPAAVLLDLEAKSNGDVIRALGERLRQLGCVRESYVGAVLAREATLPTGLPLGGDNNIAVPHTDPEHVIRPALALGVLKAPVTFSNMENPDEKLPVRVVILMALNDKDRQIEMLQKIAETTQSPEALAALRRAKTFEDVCAAFA</sequence>
<dbReference type="EMBL" id="LNTU01000001">
    <property type="protein sequence ID" value="KXF78575.1"/>
    <property type="molecule type" value="Genomic_DNA"/>
</dbReference>
<dbReference type="InterPro" id="IPR051541">
    <property type="entry name" value="PTS_SugarTrans_NitroReg"/>
</dbReference>
<feature type="domain" description="PTS EIIA type-2" evidence="1">
    <location>
        <begin position="7"/>
        <end position="153"/>
    </location>
</feature>
<gene>
    <name evidence="2" type="ORF">ATN84_01920</name>
</gene>
<dbReference type="PANTHER" id="PTHR47738">
    <property type="entry name" value="PTS SYSTEM FRUCTOSE-LIKE EIIA COMPONENT-RELATED"/>
    <property type="match status" value="1"/>
</dbReference>
<dbReference type="Gene3D" id="3.40.930.10">
    <property type="entry name" value="Mannitol-specific EII, Chain A"/>
    <property type="match status" value="1"/>
</dbReference>
<dbReference type="STRING" id="1494590.ATN84_01920"/>
<dbReference type="OrthoDB" id="370976at2"/>
<keyword evidence="2" id="KW-0813">Transport</keyword>
<dbReference type="Pfam" id="PF00359">
    <property type="entry name" value="PTS_EIIA_2"/>
    <property type="match status" value="1"/>
</dbReference>
<dbReference type="PANTHER" id="PTHR47738:SF3">
    <property type="entry name" value="PHOSPHOTRANSFERASE SYSTEM MANNITOL_FRUCTOSE-SPECIFIC IIA DOMAIN CONTAINING PROTEIN"/>
    <property type="match status" value="1"/>
</dbReference>
<proteinExistence type="predicted"/>
<dbReference type="CDD" id="cd00211">
    <property type="entry name" value="PTS_IIA_fru"/>
    <property type="match status" value="1"/>
</dbReference>
<dbReference type="PROSITE" id="PS51094">
    <property type="entry name" value="PTS_EIIA_TYPE_2"/>
    <property type="match status" value="1"/>
</dbReference>
<evidence type="ECO:0000313" key="3">
    <source>
        <dbReference type="Proteomes" id="UP000070107"/>
    </source>
</evidence>
<protein>
    <submittedName>
        <fullName evidence="2">PTS sugar transporter subunit IIA</fullName>
    </submittedName>
</protein>
<comment type="caution">
    <text evidence="2">The sequence shown here is derived from an EMBL/GenBank/DDBJ whole genome shotgun (WGS) entry which is preliminary data.</text>
</comment>
<dbReference type="SUPFAM" id="SSF55804">
    <property type="entry name" value="Phoshotransferase/anion transport protein"/>
    <property type="match status" value="1"/>
</dbReference>